<dbReference type="NCBIfam" id="TIGR00217">
    <property type="entry name" value="malQ"/>
    <property type="match status" value="1"/>
</dbReference>
<dbReference type="OrthoDB" id="9811841at2"/>
<dbReference type="SUPFAM" id="SSF51445">
    <property type="entry name" value="(Trans)glycosidases"/>
    <property type="match status" value="1"/>
</dbReference>
<evidence type="ECO:0000256" key="2">
    <source>
        <dbReference type="ARBA" id="ARBA00005684"/>
    </source>
</evidence>
<dbReference type="STRING" id="84521.SAMN04487994_10265"/>
<organism evidence="11 12">
    <name type="scientific">Dolosicoccus paucivorans</name>
    <dbReference type="NCBI Taxonomy" id="84521"/>
    <lineage>
        <taxon>Bacteria</taxon>
        <taxon>Bacillati</taxon>
        <taxon>Bacillota</taxon>
        <taxon>Bacilli</taxon>
        <taxon>Lactobacillales</taxon>
        <taxon>Aerococcaceae</taxon>
        <taxon>Dolosicoccus</taxon>
    </lineage>
</organism>
<evidence type="ECO:0000256" key="9">
    <source>
        <dbReference type="ARBA" id="ARBA00031501"/>
    </source>
</evidence>
<dbReference type="AlphaFoldDB" id="A0A2N6SLW2"/>
<keyword evidence="5 10" id="KW-0328">Glycosyltransferase</keyword>
<keyword evidence="12" id="KW-1185">Reference proteome</keyword>
<evidence type="ECO:0000256" key="10">
    <source>
        <dbReference type="RuleBase" id="RU361207"/>
    </source>
</evidence>
<name>A0A2N6SLW2_9LACT</name>
<dbReference type="EC" id="2.4.1.25" evidence="3 10"/>
<keyword evidence="7 10" id="KW-0119">Carbohydrate metabolism</keyword>
<protein>
    <recommendedName>
        <fullName evidence="4 10">4-alpha-glucanotransferase</fullName>
        <ecNumber evidence="3 10">2.4.1.25</ecNumber>
    </recommendedName>
    <alternativeName>
        <fullName evidence="8 10">Amylomaltase</fullName>
    </alternativeName>
    <alternativeName>
        <fullName evidence="9 10">Disproportionating enzyme</fullName>
    </alternativeName>
</protein>
<accession>A0A2N6SLW2</accession>
<evidence type="ECO:0000313" key="12">
    <source>
        <dbReference type="Proteomes" id="UP000235682"/>
    </source>
</evidence>
<dbReference type="PANTHER" id="PTHR32438:SF5">
    <property type="entry name" value="4-ALPHA-GLUCANOTRANSFERASE DPE1, CHLOROPLASTIC_AMYLOPLASTIC"/>
    <property type="match status" value="1"/>
</dbReference>
<evidence type="ECO:0000256" key="8">
    <source>
        <dbReference type="ARBA" id="ARBA00031423"/>
    </source>
</evidence>
<evidence type="ECO:0000256" key="1">
    <source>
        <dbReference type="ARBA" id="ARBA00000439"/>
    </source>
</evidence>
<evidence type="ECO:0000313" key="11">
    <source>
        <dbReference type="EMBL" id="PMC58029.1"/>
    </source>
</evidence>
<dbReference type="Gene3D" id="3.20.20.80">
    <property type="entry name" value="Glycosidases"/>
    <property type="match status" value="1"/>
</dbReference>
<gene>
    <name evidence="11" type="primary">malQ</name>
    <name evidence="11" type="ORF">CJ205_06580</name>
</gene>
<proteinExistence type="inferred from homology"/>
<dbReference type="InterPro" id="IPR017853">
    <property type="entry name" value="GH"/>
</dbReference>
<comment type="caution">
    <text evidence="11">The sequence shown here is derived from an EMBL/GenBank/DDBJ whole genome shotgun (WGS) entry which is preliminary data.</text>
</comment>
<reference evidence="11 12" key="1">
    <citation type="submission" date="2017-09" db="EMBL/GenBank/DDBJ databases">
        <title>Bacterial strain isolated from the female urinary microbiota.</title>
        <authorList>
            <person name="Thomas-White K."/>
            <person name="Kumar N."/>
            <person name="Forster S."/>
            <person name="Putonti C."/>
            <person name="Lawley T."/>
            <person name="Wolfe A.J."/>
        </authorList>
    </citation>
    <scope>NUCLEOTIDE SEQUENCE [LARGE SCALE GENOMIC DNA]</scope>
    <source>
        <strain evidence="11 12">UMB0852</strain>
    </source>
</reference>
<evidence type="ECO:0000256" key="6">
    <source>
        <dbReference type="ARBA" id="ARBA00022679"/>
    </source>
</evidence>
<evidence type="ECO:0000256" key="3">
    <source>
        <dbReference type="ARBA" id="ARBA00012560"/>
    </source>
</evidence>
<dbReference type="InterPro" id="IPR003385">
    <property type="entry name" value="Glyco_hydro_77"/>
</dbReference>
<evidence type="ECO:0000256" key="5">
    <source>
        <dbReference type="ARBA" id="ARBA00022676"/>
    </source>
</evidence>
<dbReference type="RefSeq" id="WP_102227956.1">
    <property type="nucleotide sequence ID" value="NZ_PNFY01000028.1"/>
</dbReference>
<evidence type="ECO:0000256" key="4">
    <source>
        <dbReference type="ARBA" id="ARBA00020295"/>
    </source>
</evidence>
<dbReference type="PANTHER" id="PTHR32438">
    <property type="entry name" value="4-ALPHA-GLUCANOTRANSFERASE DPE1, CHLOROPLASTIC/AMYLOPLASTIC"/>
    <property type="match status" value="1"/>
</dbReference>
<comment type="similarity">
    <text evidence="2 10">Belongs to the disproportionating enzyme family.</text>
</comment>
<dbReference type="Proteomes" id="UP000235682">
    <property type="component" value="Unassembled WGS sequence"/>
</dbReference>
<dbReference type="EMBL" id="PNHE01000029">
    <property type="protein sequence ID" value="PMC58029.1"/>
    <property type="molecule type" value="Genomic_DNA"/>
</dbReference>
<dbReference type="GO" id="GO:0005975">
    <property type="term" value="P:carbohydrate metabolic process"/>
    <property type="evidence" value="ECO:0007669"/>
    <property type="project" value="InterPro"/>
</dbReference>
<sequence>MERASGVLMHISSLPSPYGIGSFGKAAYDFVDFLEETKQSYWQILPLTTTSYGDSPYQSFSAFAGNTHFIDLDKLIEEGYLTQDDVKDVHFGDDCESVDYGLIFNVRRPLLEKAVENFLQMSPPDDYYTFIETNSKWLLPFADYMTIKEQFDLKPWFEWDEEVKHYNEEVVDRYRKEHASTYSFHLVIQYFFNKQWMAVKDYANDKGIQIIGDLPIYVAHDSVEMWTSPELFKVDEDNNLLTVAGTPPDNFSDDGQFWGNPIYNWVYMKQTGYKWWIWRLEESLKLYDIVRIDHFRGFESFWEVPFGDETARNGQWSKGPGIDLFKTIKEEMGELPIIAEDLGFMTDEVKAMREYTGYPGMVIFQFGFNGYEDSTDLPHHYTKNSVVYVGTHDNDTGRGWYESASKVQQDQFDRYMNRREDELVTQAQNRGIAASVCDTAIYTMQDLLDLPGWSRMNSPNTIGQNWKWRMKDGAITPDIKAFLLELTETYFRAPKE</sequence>
<keyword evidence="6 10" id="KW-0808">Transferase</keyword>
<evidence type="ECO:0000256" key="7">
    <source>
        <dbReference type="ARBA" id="ARBA00023277"/>
    </source>
</evidence>
<dbReference type="GO" id="GO:0004134">
    <property type="term" value="F:4-alpha-glucanotransferase activity"/>
    <property type="evidence" value="ECO:0007669"/>
    <property type="project" value="UniProtKB-EC"/>
</dbReference>
<dbReference type="NCBIfam" id="NF011080">
    <property type="entry name" value="PRK14508.1-3"/>
    <property type="match status" value="1"/>
</dbReference>
<dbReference type="Pfam" id="PF02446">
    <property type="entry name" value="Glyco_hydro_77"/>
    <property type="match status" value="1"/>
</dbReference>
<comment type="catalytic activity">
    <reaction evidence="1 10">
        <text>Transfers a segment of a (1-&gt;4)-alpha-D-glucan to a new position in an acceptor, which may be glucose or a (1-&gt;4)-alpha-D-glucan.</text>
        <dbReference type="EC" id="2.4.1.25"/>
    </reaction>
</comment>